<dbReference type="NCBIfam" id="TIGR00675">
    <property type="entry name" value="dcm"/>
    <property type="match status" value="1"/>
</dbReference>
<dbReference type="GO" id="GO:0044027">
    <property type="term" value="P:negative regulation of gene expression via chromosomal CpG island methylation"/>
    <property type="evidence" value="ECO:0007669"/>
    <property type="project" value="TreeGrafter"/>
</dbReference>
<dbReference type="InterPro" id="IPR050390">
    <property type="entry name" value="C5-Methyltransferase"/>
</dbReference>
<dbReference type="SUPFAM" id="SSF53335">
    <property type="entry name" value="S-adenosyl-L-methionine-dependent methyltransferases"/>
    <property type="match status" value="1"/>
</dbReference>
<keyword evidence="4 6" id="KW-0949">S-adenosyl-L-methionine</keyword>
<comment type="caution">
    <text evidence="7">The sequence shown here is derived from an EMBL/GenBank/DDBJ whole genome shotgun (WGS) entry which is preliminary data.</text>
</comment>
<dbReference type="EMBL" id="JRNT01000014">
    <property type="protein sequence ID" value="KGF47293.1"/>
    <property type="molecule type" value="Genomic_DNA"/>
</dbReference>
<dbReference type="GO" id="GO:0032259">
    <property type="term" value="P:methylation"/>
    <property type="evidence" value="ECO:0007669"/>
    <property type="project" value="UniProtKB-KW"/>
</dbReference>
<feature type="active site" evidence="6">
    <location>
        <position position="80"/>
    </location>
</feature>
<evidence type="ECO:0000256" key="2">
    <source>
        <dbReference type="ARBA" id="ARBA00022603"/>
    </source>
</evidence>
<dbReference type="InterPro" id="IPR001525">
    <property type="entry name" value="C5_MeTfrase"/>
</dbReference>
<proteinExistence type="inferred from homology"/>
<dbReference type="Gene3D" id="3.40.50.150">
    <property type="entry name" value="Vaccinia Virus protein VP39"/>
    <property type="match status" value="1"/>
</dbReference>
<keyword evidence="2 6" id="KW-0489">Methyltransferase</keyword>
<evidence type="ECO:0000256" key="5">
    <source>
        <dbReference type="ARBA" id="ARBA00022747"/>
    </source>
</evidence>
<dbReference type="GO" id="GO:0003886">
    <property type="term" value="F:DNA (cytosine-5-)-methyltransferase activity"/>
    <property type="evidence" value="ECO:0007669"/>
    <property type="project" value="UniProtKB-EC"/>
</dbReference>
<organism evidence="7 8">
    <name type="scientific">Veillonella montpellierensis DNF00314</name>
    <dbReference type="NCBI Taxonomy" id="1401067"/>
    <lineage>
        <taxon>Bacteria</taxon>
        <taxon>Bacillati</taxon>
        <taxon>Bacillota</taxon>
        <taxon>Negativicutes</taxon>
        <taxon>Veillonellales</taxon>
        <taxon>Veillonellaceae</taxon>
        <taxon>Veillonella</taxon>
    </lineage>
</organism>
<sequence>MMNGMSLFSGAGIGEFYLSRIGINIVVANEIISKRAKLYQNIYPNTSMIMGDIKNPDIFKKIVKIALKNDVDYLIASPPCQGISIAGKNRRIHEMANDSRNYLIKYVVEMIKVVKPKFILIENVPRLLKMQLYIEEGFKTVEDILEEEFKDMYDIDYRVLDASDYEVPQIRKRAIIRLKQKGLIWQLPEKTNKKKTVKDAIGDLPSIESGEISHIKWHFGRVHSEDHILWMKHTPTGATAFENEVFFPHKKDGTKIKGYNTTYRRMNWNQPAPTITIRNDAISSQRNVHPGRPLKDGTYSDSRVLSILELMRLTTLPDDWPIRDETEELLIRQVIGESIPPLFVEKISKGILSNEN</sequence>
<reference evidence="7 8" key="1">
    <citation type="submission" date="2014-07" db="EMBL/GenBank/DDBJ databases">
        <authorList>
            <person name="McCorrison J."/>
            <person name="Sanka R."/>
            <person name="Torralba M."/>
            <person name="Gillis M."/>
            <person name="Haft D.H."/>
            <person name="Methe B."/>
            <person name="Sutton G."/>
            <person name="Nelson K.E."/>
        </authorList>
    </citation>
    <scope>NUCLEOTIDE SEQUENCE [LARGE SCALE GENOMIC DNA]</scope>
    <source>
        <strain evidence="7 8">DNF00314</strain>
    </source>
</reference>
<gene>
    <name evidence="7" type="ORF">HMPREF0872_05440</name>
</gene>
<dbReference type="GO" id="GO:0003677">
    <property type="term" value="F:DNA binding"/>
    <property type="evidence" value="ECO:0007669"/>
    <property type="project" value="TreeGrafter"/>
</dbReference>
<evidence type="ECO:0000256" key="6">
    <source>
        <dbReference type="PROSITE-ProRule" id="PRU01016"/>
    </source>
</evidence>
<dbReference type="eggNOG" id="COG0270">
    <property type="taxonomic scope" value="Bacteria"/>
</dbReference>
<dbReference type="PANTHER" id="PTHR10629:SF52">
    <property type="entry name" value="DNA (CYTOSINE-5)-METHYLTRANSFERASE 1"/>
    <property type="match status" value="1"/>
</dbReference>
<dbReference type="PROSITE" id="PS51679">
    <property type="entry name" value="SAM_MT_C5"/>
    <property type="match status" value="1"/>
</dbReference>
<dbReference type="EC" id="2.1.1.37" evidence="1"/>
<dbReference type="PROSITE" id="PS00094">
    <property type="entry name" value="C5_MTASE_1"/>
    <property type="match status" value="1"/>
</dbReference>
<dbReference type="Pfam" id="PF00145">
    <property type="entry name" value="DNA_methylase"/>
    <property type="match status" value="1"/>
</dbReference>
<evidence type="ECO:0000313" key="8">
    <source>
        <dbReference type="Proteomes" id="UP000029628"/>
    </source>
</evidence>
<dbReference type="InterPro" id="IPR029063">
    <property type="entry name" value="SAM-dependent_MTases_sf"/>
</dbReference>
<name>A0A096AJQ4_9FIRM</name>
<evidence type="ECO:0000313" key="7">
    <source>
        <dbReference type="EMBL" id="KGF47293.1"/>
    </source>
</evidence>
<evidence type="ECO:0000256" key="4">
    <source>
        <dbReference type="ARBA" id="ARBA00022691"/>
    </source>
</evidence>
<keyword evidence="3 6" id="KW-0808">Transferase</keyword>
<dbReference type="GO" id="GO:0009307">
    <property type="term" value="P:DNA restriction-modification system"/>
    <property type="evidence" value="ECO:0007669"/>
    <property type="project" value="UniProtKB-KW"/>
</dbReference>
<keyword evidence="8" id="KW-1185">Reference proteome</keyword>
<evidence type="ECO:0000256" key="3">
    <source>
        <dbReference type="ARBA" id="ARBA00022679"/>
    </source>
</evidence>
<dbReference type="PANTHER" id="PTHR10629">
    <property type="entry name" value="CYTOSINE-SPECIFIC METHYLTRANSFERASE"/>
    <property type="match status" value="1"/>
</dbReference>
<protein>
    <recommendedName>
        <fullName evidence="1">DNA (cytosine-5-)-methyltransferase</fullName>
        <ecNumber evidence="1">2.1.1.37</ecNumber>
    </recommendedName>
</protein>
<dbReference type="InterPro" id="IPR018117">
    <property type="entry name" value="C5_DNA_meth_AS"/>
</dbReference>
<evidence type="ECO:0000256" key="1">
    <source>
        <dbReference type="ARBA" id="ARBA00011975"/>
    </source>
</evidence>
<comment type="similarity">
    <text evidence="6">Belongs to the class I-like SAM-binding methyltransferase superfamily. C5-methyltransferase family.</text>
</comment>
<dbReference type="Gene3D" id="3.90.120.10">
    <property type="entry name" value="DNA Methylase, subunit A, domain 2"/>
    <property type="match status" value="1"/>
</dbReference>
<keyword evidence="5" id="KW-0680">Restriction system</keyword>
<accession>A0A096AJQ4</accession>
<dbReference type="AlphaFoldDB" id="A0A096AJQ4"/>
<dbReference type="Proteomes" id="UP000029628">
    <property type="component" value="Unassembled WGS sequence"/>
</dbReference>